<gene>
    <name evidence="7 9" type="ORF">P152DRAFT_517105</name>
</gene>
<feature type="region of interest" description="Disordered" evidence="6">
    <location>
        <begin position="394"/>
        <end position="421"/>
    </location>
</feature>
<dbReference type="EMBL" id="ML975177">
    <property type="protein sequence ID" value="KAF1808909.1"/>
    <property type="molecule type" value="Genomic_DNA"/>
</dbReference>
<dbReference type="PANTHER" id="PTHR10543">
    <property type="entry name" value="BETA-CAROTENE DIOXYGENASE"/>
    <property type="match status" value="1"/>
</dbReference>
<name>A0A6G1FTB0_9PEZI</name>
<evidence type="ECO:0000256" key="5">
    <source>
        <dbReference type="PIRSR" id="PIRSR604294-1"/>
    </source>
</evidence>
<reference evidence="9" key="2">
    <citation type="submission" date="2020-04" db="EMBL/GenBank/DDBJ databases">
        <authorList>
            <consortium name="NCBI Genome Project"/>
        </authorList>
    </citation>
    <scope>NUCLEOTIDE SEQUENCE</scope>
    <source>
        <strain evidence="9">CBS 781.70</strain>
    </source>
</reference>
<dbReference type="AlphaFoldDB" id="A0A6G1FTB0"/>
<feature type="binding site" evidence="5">
    <location>
        <position position="353"/>
    </location>
    <ligand>
        <name>Fe cation</name>
        <dbReference type="ChEBI" id="CHEBI:24875"/>
        <note>catalytic</note>
    </ligand>
</feature>
<feature type="binding site" evidence="5">
    <location>
        <position position="235"/>
    </location>
    <ligand>
        <name>Fe cation</name>
        <dbReference type="ChEBI" id="CHEBI:24875"/>
        <note>catalytic</note>
    </ligand>
</feature>
<dbReference type="RefSeq" id="XP_033530540.1">
    <property type="nucleotide sequence ID" value="XM_033682988.1"/>
</dbReference>
<evidence type="ECO:0000313" key="8">
    <source>
        <dbReference type="Proteomes" id="UP000504638"/>
    </source>
</evidence>
<reference evidence="7 9" key="1">
    <citation type="submission" date="2020-01" db="EMBL/GenBank/DDBJ databases">
        <authorList>
            <consortium name="DOE Joint Genome Institute"/>
            <person name="Haridas S."/>
            <person name="Albert R."/>
            <person name="Binder M."/>
            <person name="Bloem J."/>
            <person name="Labutti K."/>
            <person name="Salamov A."/>
            <person name="Andreopoulos B."/>
            <person name="Baker S.E."/>
            <person name="Barry K."/>
            <person name="Bills G."/>
            <person name="Bluhm B.H."/>
            <person name="Cannon C."/>
            <person name="Castanera R."/>
            <person name="Culley D.E."/>
            <person name="Daum C."/>
            <person name="Ezra D."/>
            <person name="Gonzalez J.B."/>
            <person name="Henrissat B."/>
            <person name="Kuo A."/>
            <person name="Liang C."/>
            <person name="Lipzen A."/>
            <person name="Lutzoni F."/>
            <person name="Magnuson J."/>
            <person name="Mondo S."/>
            <person name="Nolan M."/>
            <person name="Ohm R."/>
            <person name="Pangilinan J."/>
            <person name="Park H.-J."/>
            <person name="Ramirez L."/>
            <person name="Alfaro M."/>
            <person name="Sun H."/>
            <person name="Tritt A."/>
            <person name="Yoshinaga Y."/>
            <person name="Zwiers L.-H."/>
            <person name="Turgeon B.G."/>
            <person name="Goodwin S.B."/>
            <person name="Spatafora J.W."/>
            <person name="Crous P.W."/>
            <person name="Grigoriev I.V."/>
        </authorList>
    </citation>
    <scope>NUCLEOTIDE SEQUENCE</scope>
    <source>
        <strain evidence="7 9">CBS 781.70</strain>
    </source>
</reference>
<reference evidence="9" key="3">
    <citation type="submission" date="2025-04" db="UniProtKB">
        <authorList>
            <consortium name="RefSeq"/>
        </authorList>
    </citation>
    <scope>IDENTIFICATION</scope>
    <source>
        <strain evidence="9">CBS 781.70</strain>
    </source>
</reference>
<comment type="similarity">
    <text evidence="1">Belongs to the carotenoid oxygenase family.</text>
</comment>
<dbReference type="OrthoDB" id="1069523at2759"/>
<dbReference type="GO" id="GO:0046872">
    <property type="term" value="F:metal ion binding"/>
    <property type="evidence" value="ECO:0007669"/>
    <property type="project" value="UniProtKB-KW"/>
</dbReference>
<feature type="binding site" evidence="5">
    <location>
        <position position="618"/>
    </location>
    <ligand>
        <name>Fe cation</name>
        <dbReference type="ChEBI" id="CHEBI:24875"/>
        <note>catalytic</note>
    </ligand>
</feature>
<evidence type="ECO:0000256" key="3">
    <source>
        <dbReference type="ARBA" id="ARBA00023002"/>
    </source>
</evidence>
<evidence type="ECO:0000256" key="2">
    <source>
        <dbReference type="ARBA" id="ARBA00022723"/>
    </source>
</evidence>
<dbReference type="Pfam" id="PF03055">
    <property type="entry name" value="RPE65"/>
    <property type="match status" value="1"/>
</dbReference>
<dbReference type="InterPro" id="IPR004294">
    <property type="entry name" value="Carotenoid_Oase"/>
</dbReference>
<evidence type="ECO:0000256" key="4">
    <source>
        <dbReference type="ARBA" id="ARBA00023004"/>
    </source>
</evidence>
<accession>A0A6G1FTB0</accession>
<evidence type="ECO:0000313" key="7">
    <source>
        <dbReference type="EMBL" id="KAF1808909.1"/>
    </source>
</evidence>
<protein>
    <submittedName>
        <fullName evidence="7 9">Retinal pigment epithelial membrane protein</fullName>
    </submittedName>
</protein>
<dbReference type="GeneID" id="54423558"/>
<evidence type="ECO:0000313" key="9">
    <source>
        <dbReference type="RefSeq" id="XP_033530540.1"/>
    </source>
</evidence>
<dbReference type="PANTHER" id="PTHR10543:SF89">
    <property type="entry name" value="CAROTENOID 9,10(9',10')-CLEAVAGE DIOXYGENASE 1"/>
    <property type="match status" value="1"/>
</dbReference>
<evidence type="ECO:0000256" key="1">
    <source>
        <dbReference type="ARBA" id="ARBA00006787"/>
    </source>
</evidence>
<evidence type="ECO:0000256" key="6">
    <source>
        <dbReference type="SAM" id="MobiDB-lite"/>
    </source>
</evidence>
<dbReference type="GO" id="GO:0010436">
    <property type="term" value="F:carotenoid dioxygenase activity"/>
    <property type="evidence" value="ECO:0007669"/>
    <property type="project" value="TreeGrafter"/>
</dbReference>
<organism evidence="7">
    <name type="scientific">Eremomyces bilateralis CBS 781.70</name>
    <dbReference type="NCBI Taxonomy" id="1392243"/>
    <lineage>
        <taxon>Eukaryota</taxon>
        <taxon>Fungi</taxon>
        <taxon>Dikarya</taxon>
        <taxon>Ascomycota</taxon>
        <taxon>Pezizomycotina</taxon>
        <taxon>Dothideomycetes</taxon>
        <taxon>Dothideomycetes incertae sedis</taxon>
        <taxon>Eremomycetales</taxon>
        <taxon>Eremomycetaceae</taxon>
        <taxon>Eremomyces</taxon>
    </lineage>
</organism>
<keyword evidence="8" id="KW-1185">Reference proteome</keyword>
<sequence length="638" mass="70320">MAQDAAGRISKQSPHPYLAGNFAPVYTTHPLTPCTYTGEIPASLAGGQYIRNGSNPLLNDEQDRMYHWFDGDGMLAGVLFRKVEGGIQPQFVNSWVETDILKANRKLGASGSKMLGWPWRITRPIPPSISTLVDPTAGPSAVGKEILRTVLIRFVSHLPWSKAKIRRISVANTAMLYHDGRALATCEAGPPIRVGLPGLETIGWFNGAFAEGEESRKHDNGLPQFAGSLQITTAHPKVDEETGEMILFHNISNAPYVRYSVLPSLETLTANPRRITEAPVLGMSTSRLMHDFGVSKRHTVILNIPLSVTPSNLARGKPMVQYNPREPSRFGVLPRHDPDKIVWFEDDPCIITHTASTWDEYDADGNSTAVCMLLCRLIAPDIIYQAGNLEPPPILSTHEHWRPPGTGHGDGSETSDGSSSRTEESHICRLHYYRFPLNSGNSPRRPSHSFPLSAVDMEFPTVAPGKSMQNARFVYGCSSRSTQVNSADGSLVKIDIITKMHAGELVRRGRESSPRTRRPVDTRLVGDVSLTDGNDNSHVQLFALPPGIYAGEPRFVPDGGANEDRGHLLFFTFDEEQLLPTGDAPRGAASELWILDATEMKDVVAKIQLVQRVPYGLHGEWFTEEQIRGQRSRASKHI</sequence>
<dbReference type="Proteomes" id="UP000504638">
    <property type="component" value="Unplaced"/>
</dbReference>
<keyword evidence="4 5" id="KW-0408">Iron</keyword>
<keyword evidence="3" id="KW-0560">Oxidoreductase</keyword>
<keyword evidence="2 5" id="KW-0479">Metal-binding</keyword>
<dbReference type="GO" id="GO:0016121">
    <property type="term" value="P:carotene catabolic process"/>
    <property type="evidence" value="ECO:0007669"/>
    <property type="project" value="TreeGrafter"/>
</dbReference>
<feature type="binding site" evidence="5">
    <location>
        <position position="290"/>
    </location>
    <ligand>
        <name>Fe cation</name>
        <dbReference type="ChEBI" id="CHEBI:24875"/>
        <note>catalytic</note>
    </ligand>
</feature>
<proteinExistence type="inferred from homology"/>
<comment type="cofactor">
    <cofactor evidence="5">
        <name>Fe(2+)</name>
        <dbReference type="ChEBI" id="CHEBI:29033"/>
    </cofactor>
    <text evidence="5">Binds 1 Fe(2+) ion per subunit.</text>
</comment>